<keyword evidence="1" id="KW-0732">Signal</keyword>
<gene>
    <name evidence="2" type="ORF">ACHAWO_002958</name>
</gene>
<reference evidence="2 3" key="1">
    <citation type="submission" date="2024-10" db="EMBL/GenBank/DDBJ databases">
        <title>Updated reference genomes for cyclostephanoid diatoms.</title>
        <authorList>
            <person name="Roberts W.R."/>
            <person name="Alverson A.J."/>
        </authorList>
    </citation>
    <scope>NUCLEOTIDE SEQUENCE [LARGE SCALE GENOMIC DNA]</scope>
    <source>
        <strain evidence="2 3">AJA010-31</strain>
    </source>
</reference>
<evidence type="ECO:0000313" key="2">
    <source>
        <dbReference type="EMBL" id="KAL3802552.1"/>
    </source>
</evidence>
<dbReference type="AlphaFoldDB" id="A0ABD3QR43"/>
<dbReference type="Proteomes" id="UP001530400">
    <property type="component" value="Unassembled WGS sequence"/>
</dbReference>
<keyword evidence="3" id="KW-1185">Reference proteome</keyword>
<feature type="chain" id="PRO_5044763612" evidence="1">
    <location>
        <begin position="19"/>
        <end position="218"/>
    </location>
</feature>
<organism evidence="2 3">
    <name type="scientific">Cyclotella atomus</name>
    <dbReference type="NCBI Taxonomy" id="382360"/>
    <lineage>
        <taxon>Eukaryota</taxon>
        <taxon>Sar</taxon>
        <taxon>Stramenopiles</taxon>
        <taxon>Ochrophyta</taxon>
        <taxon>Bacillariophyta</taxon>
        <taxon>Coscinodiscophyceae</taxon>
        <taxon>Thalassiosirophycidae</taxon>
        <taxon>Stephanodiscales</taxon>
        <taxon>Stephanodiscaceae</taxon>
        <taxon>Cyclotella</taxon>
    </lineage>
</organism>
<evidence type="ECO:0000256" key="1">
    <source>
        <dbReference type="SAM" id="SignalP"/>
    </source>
</evidence>
<feature type="signal peptide" evidence="1">
    <location>
        <begin position="1"/>
        <end position="18"/>
    </location>
</feature>
<evidence type="ECO:0000313" key="3">
    <source>
        <dbReference type="Proteomes" id="UP001530400"/>
    </source>
</evidence>
<proteinExistence type="predicted"/>
<protein>
    <submittedName>
        <fullName evidence="2">Uncharacterized protein</fullName>
    </submittedName>
</protein>
<comment type="caution">
    <text evidence="2">The sequence shown here is derived from an EMBL/GenBank/DDBJ whole genome shotgun (WGS) entry which is preliminary data.</text>
</comment>
<dbReference type="EMBL" id="JALLPJ020000097">
    <property type="protein sequence ID" value="KAL3802552.1"/>
    <property type="molecule type" value="Genomic_DNA"/>
</dbReference>
<sequence length="218" mass="23701">MRRFIFIFIACYSGTSDAFTTQQNAIGLRSLISNNQDSHDVTGSNYATCTCPSRRSIVTGPVVASLLTLIANDKAQAADGSLNVLVGQLKESSKMMDVIPDLIKAEKWDAVRAILIKPPLSDLWSSGGTKQLLKQYADAIGNELPDGDEIAALELREDAISHLRYLDMAVYNNVFNPISTEGQSGATKELIRSYYEDPINEWKASKAALDGLIGLSTP</sequence>
<name>A0ABD3QR43_9STRA</name>
<accession>A0ABD3QR43</accession>